<keyword evidence="2" id="KW-1185">Reference proteome</keyword>
<name>K9VQ25_9CYAN</name>
<dbReference type="AlphaFoldDB" id="K9VQ25"/>
<sequence>MASIDGNGWTKATATNLYFPRIPILAPRYIHLDKRGIFRVAVQEKFGNGWCTGCNGCNEWMLTKGLYSGFNG</sequence>
<dbReference type="EMBL" id="CP003614">
    <property type="protein sequence ID" value="AFZ10193.1"/>
    <property type="molecule type" value="Genomic_DNA"/>
</dbReference>
<dbReference type="Proteomes" id="UP000010478">
    <property type="component" value="Chromosome"/>
</dbReference>
<dbReference type="KEGG" id="oni:Osc7112_6000"/>
<protein>
    <submittedName>
        <fullName evidence="1">Uncharacterized protein</fullName>
    </submittedName>
</protein>
<reference evidence="1 2" key="1">
    <citation type="submission" date="2012-05" db="EMBL/GenBank/DDBJ databases">
        <title>Finished chromosome of genome of Oscillatoria sp. PCC 7112.</title>
        <authorList>
            <consortium name="US DOE Joint Genome Institute"/>
            <person name="Gugger M."/>
            <person name="Coursin T."/>
            <person name="Rippka R."/>
            <person name="Tandeau De Marsac N."/>
            <person name="Huntemann M."/>
            <person name="Wei C.-L."/>
            <person name="Han J."/>
            <person name="Detter J.C."/>
            <person name="Han C."/>
            <person name="Tapia R."/>
            <person name="Davenport K."/>
            <person name="Daligault H."/>
            <person name="Erkkila T."/>
            <person name="Gu W."/>
            <person name="Munk A.C.C."/>
            <person name="Teshima H."/>
            <person name="Xu Y."/>
            <person name="Chain P."/>
            <person name="Chen A."/>
            <person name="Krypides N."/>
            <person name="Mavromatis K."/>
            <person name="Markowitz V."/>
            <person name="Szeto E."/>
            <person name="Ivanova N."/>
            <person name="Mikhailova N."/>
            <person name="Ovchinnikova G."/>
            <person name="Pagani I."/>
            <person name="Pati A."/>
            <person name="Goodwin L."/>
            <person name="Peters L."/>
            <person name="Pitluck S."/>
            <person name="Woyke T."/>
            <person name="Kerfeld C."/>
        </authorList>
    </citation>
    <scope>NUCLEOTIDE SEQUENCE [LARGE SCALE GENOMIC DNA]</scope>
    <source>
        <strain evidence="1 2">PCC 7112</strain>
    </source>
</reference>
<evidence type="ECO:0000313" key="1">
    <source>
        <dbReference type="EMBL" id="AFZ10193.1"/>
    </source>
</evidence>
<organism evidence="1 2">
    <name type="scientific">Phormidium nigroviride PCC 7112</name>
    <dbReference type="NCBI Taxonomy" id="179408"/>
    <lineage>
        <taxon>Bacteria</taxon>
        <taxon>Bacillati</taxon>
        <taxon>Cyanobacteriota</taxon>
        <taxon>Cyanophyceae</taxon>
        <taxon>Oscillatoriophycideae</taxon>
        <taxon>Oscillatoriales</taxon>
        <taxon>Oscillatoriaceae</taxon>
        <taxon>Phormidium</taxon>
    </lineage>
</organism>
<proteinExistence type="predicted"/>
<accession>K9VQ25</accession>
<gene>
    <name evidence="1" type="ORF">Osc7112_6000</name>
</gene>
<dbReference type="RefSeq" id="WP_015179393.1">
    <property type="nucleotide sequence ID" value="NC_019729.1"/>
</dbReference>
<evidence type="ECO:0000313" key="2">
    <source>
        <dbReference type="Proteomes" id="UP000010478"/>
    </source>
</evidence>
<dbReference type="HOGENOM" id="CLU_2718457_0_0_3"/>